<protein>
    <recommendedName>
        <fullName evidence="4">Transmembrane protein</fullName>
    </recommendedName>
</protein>
<organism evidence="2 3">
    <name type="scientific">Paramecium octaurelia</name>
    <dbReference type="NCBI Taxonomy" id="43137"/>
    <lineage>
        <taxon>Eukaryota</taxon>
        <taxon>Sar</taxon>
        <taxon>Alveolata</taxon>
        <taxon>Ciliophora</taxon>
        <taxon>Intramacronucleata</taxon>
        <taxon>Oligohymenophorea</taxon>
        <taxon>Peniculida</taxon>
        <taxon>Parameciidae</taxon>
        <taxon>Paramecium</taxon>
    </lineage>
</organism>
<gene>
    <name evidence="2" type="ORF">POCTA_138.1.T0070393</name>
</gene>
<feature type="signal peptide" evidence="1">
    <location>
        <begin position="1"/>
        <end position="15"/>
    </location>
</feature>
<dbReference type="AlphaFoldDB" id="A0A8S1S5B9"/>
<evidence type="ECO:0000256" key="1">
    <source>
        <dbReference type="SAM" id="SignalP"/>
    </source>
</evidence>
<feature type="chain" id="PRO_5035901918" description="Transmembrane protein" evidence="1">
    <location>
        <begin position="16"/>
        <end position="298"/>
    </location>
</feature>
<name>A0A8S1S5B9_PAROT</name>
<sequence length="298" mass="34503">MIFILLWLSISSVYSIDKCLEFRTQLDCIQSADSQCVWDSGYCQYTKNLELGCSNLLNKMACIKQLAYPSGQIAKCIFTKACYQVYDLTQLACTDTITKHSCLSIQNINQLCYWDSKTYTCNEIKEQTYQEDFENVLYSASVCGRIKNYLIIHSSLIWPLISYTPDFASEAQDIYRQDLGLERQSSDKEYDSGVLANNKLYNKCNDGNQATYFQWYHFNDAQSYALNNCNNKFLKLLQQKQVIERGRDALRCRLQTIAIICRSFQQGQRRLELIIFIVDIKEGFLLIINACIQTPNQI</sequence>
<evidence type="ECO:0008006" key="4">
    <source>
        <dbReference type="Google" id="ProtNLM"/>
    </source>
</evidence>
<keyword evidence="3" id="KW-1185">Reference proteome</keyword>
<dbReference type="EMBL" id="CAJJDP010000006">
    <property type="protein sequence ID" value="CAD8136441.1"/>
    <property type="molecule type" value="Genomic_DNA"/>
</dbReference>
<keyword evidence="1" id="KW-0732">Signal</keyword>
<dbReference type="Proteomes" id="UP000683925">
    <property type="component" value="Unassembled WGS sequence"/>
</dbReference>
<accession>A0A8S1S5B9</accession>
<comment type="caution">
    <text evidence="2">The sequence shown here is derived from an EMBL/GenBank/DDBJ whole genome shotgun (WGS) entry which is preliminary data.</text>
</comment>
<proteinExistence type="predicted"/>
<evidence type="ECO:0000313" key="2">
    <source>
        <dbReference type="EMBL" id="CAD8136441.1"/>
    </source>
</evidence>
<dbReference type="OrthoDB" id="10567583at2759"/>
<reference evidence="2" key="1">
    <citation type="submission" date="2021-01" db="EMBL/GenBank/DDBJ databases">
        <authorList>
            <consortium name="Genoscope - CEA"/>
            <person name="William W."/>
        </authorList>
    </citation>
    <scope>NUCLEOTIDE SEQUENCE</scope>
</reference>
<evidence type="ECO:0000313" key="3">
    <source>
        <dbReference type="Proteomes" id="UP000683925"/>
    </source>
</evidence>